<keyword evidence="3 6" id="KW-0863">Zinc-finger</keyword>
<dbReference type="OMA" id="YHERNSS"/>
<feature type="region of interest" description="Disordered" evidence="7">
    <location>
        <begin position="43"/>
        <end position="65"/>
    </location>
</feature>
<dbReference type="InterPro" id="IPR036236">
    <property type="entry name" value="Znf_C2H2_sf"/>
</dbReference>
<evidence type="ECO:0000313" key="9">
    <source>
        <dbReference type="EMBL" id="KAF5806863.1"/>
    </source>
</evidence>
<evidence type="ECO:0000259" key="8">
    <source>
        <dbReference type="PROSITE" id="PS50157"/>
    </source>
</evidence>
<dbReference type="PANTHER" id="PTHR47287">
    <property type="entry name" value="C2H2 AND C2HC ZINC FINGERS SUPERFAMILY PROTEIN"/>
    <property type="match status" value="1"/>
</dbReference>
<dbReference type="EMBL" id="CM007894">
    <property type="protein sequence ID" value="OTG25981.1"/>
    <property type="molecule type" value="Genomic_DNA"/>
</dbReference>
<evidence type="ECO:0000256" key="5">
    <source>
        <dbReference type="ARBA" id="ARBA00023242"/>
    </source>
</evidence>
<reference evidence="9" key="3">
    <citation type="submission" date="2020-06" db="EMBL/GenBank/DDBJ databases">
        <title>Helianthus annuus Genome sequencing and assembly Release 2.</title>
        <authorList>
            <person name="Gouzy J."/>
            <person name="Langlade N."/>
            <person name="Munos S."/>
        </authorList>
    </citation>
    <scope>NUCLEOTIDE SEQUENCE</scope>
    <source>
        <tissue evidence="9">Leaves</tissue>
    </source>
</reference>
<dbReference type="Gene3D" id="3.30.160.60">
    <property type="entry name" value="Classic Zinc Finger"/>
    <property type="match status" value="1"/>
</dbReference>
<protein>
    <submittedName>
        <fullName evidence="10">Putative zinc finger, C2H2</fullName>
    </submittedName>
    <submittedName>
        <fullName evidence="9">Transcription factor C2H2 family</fullName>
    </submittedName>
</protein>
<accession>A0A251UUI1</accession>
<dbReference type="GO" id="GO:0005634">
    <property type="term" value="C:nucleus"/>
    <property type="evidence" value="ECO:0007669"/>
    <property type="project" value="UniProtKB-SubCell"/>
</dbReference>
<gene>
    <name evidence="10" type="ORF">HannXRQ_Chr05g0153641</name>
    <name evidence="9" type="ORF">HanXRQr2_Chr05g0226561</name>
</gene>
<evidence type="ECO:0000256" key="4">
    <source>
        <dbReference type="ARBA" id="ARBA00022833"/>
    </source>
</evidence>
<evidence type="ECO:0000256" key="6">
    <source>
        <dbReference type="PROSITE-ProRule" id="PRU00042"/>
    </source>
</evidence>
<dbReference type="PROSITE" id="PS00028">
    <property type="entry name" value="ZINC_FINGER_C2H2_1"/>
    <property type="match status" value="1"/>
</dbReference>
<keyword evidence="2" id="KW-0479">Metal-binding</keyword>
<feature type="compositionally biased region" description="Basic and acidic residues" evidence="7">
    <location>
        <begin position="43"/>
        <end position="52"/>
    </location>
</feature>
<sequence>MKNHSSYPCNVYHERNSSHHNQQQQACGCDVNLDLRLSLDESDRKPNLDLNHRNPIVTSGEDPNQTSPRVFSCNYCRRKFYSSQALGGHQNAHKRERIITKHINKVSHGCTHRGSTSSSLGLQVHSMMVHKPSNDSGFFPSSSTRNPTGAPRIIGQFAPLEQQHVGSLAREYVTTYPLVGDIAGGVVSGGYLKSNQDDQLQKLDLSLKL</sequence>
<keyword evidence="5" id="KW-0539">Nucleus</keyword>
<dbReference type="PROSITE" id="PS50157">
    <property type="entry name" value="ZINC_FINGER_C2H2_2"/>
    <property type="match status" value="1"/>
</dbReference>
<dbReference type="InterPro" id="IPR044246">
    <property type="entry name" value="ZFP3-like"/>
</dbReference>
<dbReference type="InParanoid" id="A0A251UUI1"/>
<reference evidence="10" key="2">
    <citation type="submission" date="2017-02" db="EMBL/GenBank/DDBJ databases">
        <title>Sunflower complete genome.</title>
        <authorList>
            <person name="Langlade N."/>
            <person name="Munos S."/>
        </authorList>
    </citation>
    <scope>NUCLEOTIDE SEQUENCE [LARGE SCALE GENOMIC DNA]</scope>
    <source>
        <tissue evidence="10">Leaves</tissue>
    </source>
</reference>
<keyword evidence="11" id="KW-1185">Reference proteome</keyword>
<dbReference type="SUPFAM" id="SSF57667">
    <property type="entry name" value="beta-beta-alpha zinc fingers"/>
    <property type="match status" value="1"/>
</dbReference>
<dbReference type="AlphaFoldDB" id="A0A251UUI1"/>
<dbReference type="GO" id="GO:0008270">
    <property type="term" value="F:zinc ion binding"/>
    <property type="evidence" value="ECO:0007669"/>
    <property type="project" value="UniProtKB-KW"/>
</dbReference>
<evidence type="ECO:0000256" key="2">
    <source>
        <dbReference type="ARBA" id="ARBA00022723"/>
    </source>
</evidence>
<name>A0A251UUI1_HELAN</name>
<evidence type="ECO:0000256" key="7">
    <source>
        <dbReference type="SAM" id="MobiDB-lite"/>
    </source>
</evidence>
<reference evidence="9 11" key="1">
    <citation type="journal article" date="2017" name="Nature">
        <title>The sunflower genome provides insights into oil metabolism, flowering and Asterid evolution.</title>
        <authorList>
            <person name="Badouin H."/>
            <person name="Gouzy J."/>
            <person name="Grassa C.J."/>
            <person name="Murat F."/>
            <person name="Staton S.E."/>
            <person name="Cottret L."/>
            <person name="Lelandais-Briere C."/>
            <person name="Owens G.L."/>
            <person name="Carrere S."/>
            <person name="Mayjonade B."/>
            <person name="Legrand L."/>
            <person name="Gill N."/>
            <person name="Kane N.C."/>
            <person name="Bowers J.E."/>
            <person name="Hubner S."/>
            <person name="Bellec A."/>
            <person name="Berard A."/>
            <person name="Berges H."/>
            <person name="Blanchet N."/>
            <person name="Boniface M.C."/>
            <person name="Brunel D."/>
            <person name="Catrice O."/>
            <person name="Chaidir N."/>
            <person name="Claudel C."/>
            <person name="Donnadieu C."/>
            <person name="Faraut T."/>
            <person name="Fievet G."/>
            <person name="Helmstetter N."/>
            <person name="King M."/>
            <person name="Knapp S.J."/>
            <person name="Lai Z."/>
            <person name="Le Paslier M.C."/>
            <person name="Lippi Y."/>
            <person name="Lorenzon L."/>
            <person name="Mandel J.R."/>
            <person name="Marage G."/>
            <person name="Marchand G."/>
            <person name="Marquand E."/>
            <person name="Bret-Mestries E."/>
            <person name="Morien E."/>
            <person name="Nambeesan S."/>
            <person name="Nguyen T."/>
            <person name="Pegot-Espagnet P."/>
            <person name="Pouilly N."/>
            <person name="Raftis F."/>
            <person name="Sallet E."/>
            <person name="Schiex T."/>
            <person name="Thomas J."/>
            <person name="Vandecasteele C."/>
            <person name="Vares D."/>
            <person name="Vear F."/>
            <person name="Vautrin S."/>
            <person name="Crespi M."/>
            <person name="Mangin B."/>
            <person name="Burke J.M."/>
            <person name="Salse J."/>
            <person name="Munos S."/>
            <person name="Vincourt P."/>
            <person name="Rieseberg L.H."/>
            <person name="Langlade N.B."/>
        </authorList>
    </citation>
    <scope>NUCLEOTIDE SEQUENCE [LARGE SCALE GENOMIC DNA]</scope>
    <source>
        <strain evidence="11">cv. SF193</strain>
        <tissue evidence="9">Leaves</tissue>
    </source>
</reference>
<dbReference type="EMBL" id="MNCJ02000320">
    <property type="protein sequence ID" value="KAF5806863.1"/>
    <property type="molecule type" value="Genomic_DNA"/>
</dbReference>
<dbReference type="STRING" id="4232.A0A251UUI1"/>
<evidence type="ECO:0000256" key="1">
    <source>
        <dbReference type="ARBA" id="ARBA00004123"/>
    </source>
</evidence>
<feature type="domain" description="C2H2-type" evidence="8">
    <location>
        <begin position="71"/>
        <end position="98"/>
    </location>
</feature>
<dbReference type="PANTHER" id="PTHR47287:SF15">
    <property type="entry name" value="ZINC FINGER PROTEIN 3-LIKE"/>
    <property type="match status" value="1"/>
</dbReference>
<evidence type="ECO:0000313" key="10">
    <source>
        <dbReference type="EMBL" id="OTG25981.1"/>
    </source>
</evidence>
<organism evidence="10 11">
    <name type="scientific">Helianthus annuus</name>
    <name type="common">Common sunflower</name>
    <dbReference type="NCBI Taxonomy" id="4232"/>
    <lineage>
        <taxon>Eukaryota</taxon>
        <taxon>Viridiplantae</taxon>
        <taxon>Streptophyta</taxon>
        <taxon>Embryophyta</taxon>
        <taxon>Tracheophyta</taxon>
        <taxon>Spermatophyta</taxon>
        <taxon>Magnoliopsida</taxon>
        <taxon>eudicotyledons</taxon>
        <taxon>Gunneridae</taxon>
        <taxon>Pentapetalae</taxon>
        <taxon>asterids</taxon>
        <taxon>campanulids</taxon>
        <taxon>Asterales</taxon>
        <taxon>Asteraceae</taxon>
        <taxon>Asteroideae</taxon>
        <taxon>Heliantheae alliance</taxon>
        <taxon>Heliantheae</taxon>
        <taxon>Helianthus</taxon>
    </lineage>
</organism>
<dbReference type="OrthoDB" id="1933825at2759"/>
<proteinExistence type="predicted"/>
<evidence type="ECO:0000313" key="11">
    <source>
        <dbReference type="Proteomes" id="UP000215914"/>
    </source>
</evidence>
<dbReference type="Gramene" id="mRNA:HanXRQr2_Chr05g0226561">
    <property type="protein sequence ID" value="CDS:HanXRQr2_Chr05g0226561.1"/>
    <property type="gene ID" value="HanXRQr2_Chr05g0226561"/>
</dbReference>
<dbReference type="GO" id="GO:0009788">
    <property type="term" value="P:negative regulation of abscisic acid-activated signaling pathway"/>
    <property type="evidence" value="ECO:0007669"/>
    <property type="project" value="InterPro"/>
</dbReference>
<comment type="subcellular location">
    <subcellularLocation>
        <location evidence="1">Nucleus</location>
    </subcellularLocation>
</comment>
<keyword evidence="4" id="KW-0862">Zinc</keyword>
<evidence type="ECO:0000256" key="3">
    <source>
        <dbReference type="ARBA" id="ARBA00022771"/>
    </source>
</evidence>
<dbReference type="Proteomes" id="UP000215914">
    <property type="component" value="Chromosome 5"/>
</dbReference>
<dbReference type="InterPro" id="IPR013087">
    <property type="entry name" value="Znf_C2H2_type"/>
</dbReference>